<gene>
    <name evidence="1" type="ORF">CGL2_11346152</name>
</gene>
<evidence type="ECO:0000313" key="1">
    <source>
        <dbReference type="EMBL" id="EDZ40371.1"/>
    </source>
</evidence>
<organism evidence="1">
    <name type="scientific">Leptospirillum sp. Group II '5-way CG'</name>
    <dbReference type="NCBI Taxonomy" id="419541"/>
    <lineage>
        <taxon>Bacteria</taxon>
        <taxon>Pseudomonadati</taxon>
        <taxon>Nitrospirota</taxon>
        <taxon>Nitrospiria</taxon>
        <taxon>Nitrospirales</taxon>
        <taxon>Nitrospiraceae</taxon>
        <taxon>Leptospirillum</taxon>
    </lineage>
</organism>
<proteinExistence type="predicted"/>
<sequence length="46" mass="5527">MTPFLYTLFLVVFVLGFSARLRDTVFERVPVRARSRRVQARTRLRK</sequence>
<protein>
    <submittedName>
        <fullName evidence="1">Uncharacterized protein</fullName>
    </submittedName>
</protein>
<reference evidence="1" key="2">
    <citation type="journal article" date="2008" name="PLoS Biol.">
        <title>Population genomic analysis of strain variation in Leptospirillum group II bacteria involved in acid mine drainage formation.</title>
        <authorList>
            <person name="Simmons S.L."/>
            <person name="Dibartolo G."/>
            <person name="Denef V.J."/>
            <person name="Goltsman D.S."/>
            <person name="Thelen M.P."/>
            <person name="Banfield J.F."/>
        </authorList>
    </citation>
    <scope>NUCLEOTIDE SEQUENCE [LARGE SCALE GENOMIC DNA]</scope>
</reference>
<dbReference type="AlphaFoldDB" id="B6ALB7"/>
<dbReference type="EMBL" id="DS995259">
    <property type="protein sequence ID" value="EDZ40371.1"/>
    <property type="molecule type" value="Genomic_DNA"/>
</dbReference>
<name>B6ALB7_9BACT</name>
<accession>B6ALB7</accession>
<reference evidence="1" key="1">
    <citation type="journal article" date="2004" name="Nature">
        <title>Community structure and metabolism through reconstruction of microbial genomes from the environment.</title>
        <authorList>
            <person name="Tyson G.W."/>
            <person name="Chapman J."/>
            <person name="Hugenholtz P."/>
            <person name="Allen E.E."/>
            <person name="Ram R.J."/>
            <person name="Richardson P.M."/>
            <person name="Solovyev V.V."/>
            <person name="Rubin E.M."/>
            <person name="Rokhsar D.S."/>
            <person name="Banfield J.F."/>
        </authorList>
    </citation>
    <scope>NUCLEOTIDE SEQUENCE [LARGE SCALE GENOMIC DNA]</scope>
</reference>